<comment type="caution">
    <text evidence="1">The sequence shown here is derived from an EMBL/GenBank/DDBJ whole genome shotgun (WGS) entry which is preliminary data.</text>
</comment>
<organism evidence="1 2">
    <name type="scientific">Stenotrophomonas rhizophila</name>
    <dbReference type="NCBI Taxonomy" id="216778"/>
    <lineage>
        <taxon>Bacteria</taxon>
        <taxon>Pseudomonadati</taxon>
        <taxon>Pseudomonadota</taxon>
        <taxon>Gammaproteobacteria</taxon>
        <taxon>Lysobacterales</taxon>
        <taxon>Lysobacteraceae</taxon>
        <taxon>Stenotrophomonas</taxon>
    </lineage>
</organism>
<name>A0A7V7YDQ4_9GAMM</name>
<protein>
    <submittedName>
        <fullName evidence="1">Uncharacterized protein</fullName>
    </submittedName>
</protein>
<gene>
    <name evidence="1" type="ORF">F9K92_15770</name>
</gene>
<evidence type="ECO:0000313" key="2">
    <source>
        <dbReference type="Proteomes" id="UP000449004"/>
    </source>
</evidence>
<reference evidence="1 2" key="1">
    <citation type="submission" date="2019-10" db="EMBL/GenBank/DDBJ databases">
        <title>Halotolerant bacteria associated to Saharan-endemic halophytes Stipa tenacissima L. and Atriplex halimus L mitigate salt stress and promote growth of tomato plants.</title>
        <authorList>
            <person name="Dif G."/>
        </authorList>
    </citation>
    <scope>NUCLEOTIDE SEQUENCE [LARGE SCALE GENOMIC DNA]</scope>
    <source>
        <strain evidence="1 2">IS26</strain>
    </source>
</reference>
<proteinExistence type="predicted"/>
<dbReference type="Proteomes" id="UP000449004">
    <property type="component" value="Unassembled WGS sequence"/>
</dbReference>
<dbReference type="EMBL" id="WELC01000023">
    <property type="protein sequence ID" value="KAB7628901.1"/>
    <property type="molecule type" value="Genomic_DNA"/>
</dbReference>
<sequence length="274" mass="31126">MMFKIVDVEALVSQAKASGASRIEVDVTLLATYSEEACITQTQWMGSPHCNKNYAWLHVDAEGIPFYAGYGRGARAWQKNGGYAWEWFVREQLGGDYRVAILAVGMTDAHAQAIFEQMLEMYNTKLLNQSSFHRGMDYAALEEERAKKEAIRPFYRMVRHKKPARQIFETAQQALAMQYALDPHRTETGRFGEVLKAMDAYTPLSPSFIAYIVEWYVGRGDIPAAKAALEGFTSRAPRQARHEKIVHLAEIVERGSFATRPKWLDPPNEKDVQQ</sequence>
<dbReference type="AlphaFoldDB" id="A0A7V7YDQ4"/>
<evidence type="ECO:0000313" key="1">
    <source>
        <dbReference type="EMBL" id="KAB7628901.1"/>
    </source>
</evidence>
<accession>A0A7V7YDQ4</accession>